<name>A0A432XRA1_9GAMM</name>
<organism evidence="2 3">
    <name type="scientific">Pseudidiomarina halophila</name>
    <dbReference type="NCBI Taxonomy" id="1449799"/>
    <lineage>
        <taxon>Bacteria</taxon>
        <taxon>Pseudomonadati</taxon>
        <taxon>Pseudomonadota</taxon>
        <taxon>Gammaproteobacteria</taxon>
        <taxon>Alteromonadales</taxon>
        <taxon>Idiomarinaceae</taxon>
        <taxon>Pseudidiomarina</taxon>
    </lineage>
</organism>
<evidence type="ECO:0000313" key="3">
    <source>
        <dbReference type="Proteomes" id="UP000287198"/>
    </source>
</evidence>
<dbReference type="PANTHER" id="PTHR39639">
    <property type="entry name" value="CHROMOSOME 16, WHOLE GENOME SHOTGUN SEQUENCE"/>
    <property type="match status" value="1"/>
</dbReference>
<gene>
    <name evidence="2" type="ORF">CWI69_12015</name>
</gene>
<comment type="caution">
    <text evidence="2">The sequence shown here is derived from an EMBL/GenBank/DDBJ whole genome shotgun (WGS) entry which is preliminary data.</text>
</comment>
<accession>A0A432XRA1</accession>
<protein>
    <recommendedName>
        <fullName evidence="1">GmrSD restriction endonucleases N-terminal domain-containing protein</fullName>
    </recommendedName>
</protein>
<evidence type="ECO:0000259" key="1">
    <source>
        <dbReference type="Pfam" id="PF03235"/>
    </source>
</evidence>
<feature type="domain" description="GmrSD restriction endonucleases N-terminal" evidence="1">
    <location>
        <begin position="33"/>
        <end position="168"/>
    </location>
</feature>
<proteinExistence type="predicted"/>
<dbReference type="Proteomes" id="UP000287198">
    <property type="component" value="Unassembled WGS sequence"/>
</dbReference>
<keyword evidence="3" id="KW-1185">Reference proteome</keyword>
<dbReference type="InterPro" id="IPR004919">
    <property type="entry name" value="GmrSD_N"/>
</dbReference>
<evidence type="ECO:0000313" key="2">
    <source>
        <dbReference type="EMBL" id="RUO51246.1"/>
    </source>
</evidence>
<dbReference type="PANTHER" id="PTHR39639:SF1">
    <property type="entry name" value="DUF262 DOMAIN-CONTAINING PROTEIN"/>
    <property type="match status" value="1"/>
</dbReference>
<reference evidence="3" key="1">
    <citation type="journal article" date="2018" name="Front. Microbiol.">
        <title>Genome-Based Analysis Reveals the Taxonomy and Diversity of the Family Idiomarinaceae.</title>
        <authorList>
            <person name="Liu Y."/>
            <person name="Lai Q."/>
            <person name="Shao Z."/>
        </authorList>
    </citation>
    <scope>NUCLEOTIDE SEQUENCE [LARGE SCALE GENOMIC DNA]</scope>
    <source>
        <strain evidence="3">BH195</strain>
    </source>
</reference>
<dbReference type="Pfam" id="PF03235">
    <property type="entry name" value="GmrSD_N"/>
    <property type="match status" value="1"/>
</dbReference>
<sequence>MIFNNIRRIISMLLEPLNPDIRSVLAQLEDEIDLDPEFQRGDVWNVKKQQLLIDTIMRNWKIPPIFLILNENTFQKEVLDGHQRLRAIQSFYYDKIKFNGELEPFDSELRKLNGMTFSQLPKEFQLRFLRFSLTFYEIRDYNESEPFELFYRLNQNAQLTSAERRNTFFGRPRSTTKELVEQMDRQGFKSETIGFNNTRLAYHDVIARLLITLERSSLSKKLNDS</sequence>
<dbReference type="AlphaFoldDB" id="A0A432XRA1"/>
<dbReference type="EMBL" id="PIPW01000006">
    <property type="protein sequence ID" value="RUO51246.1"/>
    <property type="molecule type" value="Genomic_DNA"/>
</dbReference>